<name>A0A9W4T178_9GLOM</name>
<dbReference type="Proteomes" id="UP001153678">
    <property type="component" value="Unassembled WGS sequence"/>
</dbReference>
<feature type="signal peptide" evidence="1">
    <location>
        <begin position="1"/>
        <end position="17"/>
    </location>
</feature>
<evidence type="ECO:0000313" key="3">
    <source>
        <dbReference type="Proteomes" id="UP001153678"/>
    </source>
</evidence>
<proteinExistence type="predicted"/>
<keyword evidence="1" id="KW-0732">Signal</keyword>
<dbReference type="EMBL" id="CAMKVN010004284">
    <property type="protein sequence ID" value="CAI2186719.1"/>
    <property type="molecule type" value="Genomic_DNA"/>
</dbReference>
<dbReference type="AlphaFoldDB" id="A0A9W4T178"/>
<reference evidence="2" key="1">
    <citation type="submission" date="2022-08" db="EMBL/GenBank/DDBJ databases">
        <authorList>
            <person name="Kallberg Y."/>
            <person name="Tangrot J."/>
            <person name="Rosling A."/>
        </authorList>
    </citation>
    <scope>NUCLEOTIDE SEQUENCE</scope>
    <source>
        <strain evidence="2">Wild A</strain>
    </source>
</reference>
<gene>
    <name evidence="2" type="ORF">FWILDA_LOCUS12718</name>
</gene>
<comment type="caution">
    <text evidence="2">The sequence shown here is derived from an EMBL/GenBank/DDBJ whole genome shotgun (WGS) entry which is preliminary data.</text>
</comment>
<keyword evidence="3" id="KW-1185">Reference proteome</keyword>
<evidence type="ECO:0000256" key="1">
    <source>
        <dbReference type="SAM" id="SignalP"/>
    </source>
</evidence>
<organism evidence="2 3">
    <name type="scientific">Funneliformis geosporum</name>
    <dbReference type="NCBI Taxonomy" id="1117311"/>
    <lineage>
        <taxon>Eukaryota</taxon>
        <taxon>Fungi</taxon>
        <taxon>Fungi incertae sedis</taxon>
        <taxon>Mucoromycota</taxon>
        <taxon>Glomeromycotina</taxon>
        <taxon>Glomeromycetes</taxon>
        <taxon>Glomerales</taxon>
        <taxon>Glomeraceae</taxon>
        <taxon>Funneliformis</taxon>
    </lineage>
</organism>
<feature type="chain" id="PRO_5040921728" evidence="1">
    <location>
        <begin position="18"/>
        <end position="73"/>
    </location>
</feature>
<sequence>MVLLSCIVVTTVGSVAATAGTPLILAAVSLGVTGVVVGTIASGSQGHMAMFAALSSIVLARSYLKDQGTFSGF</sequence>
<accession>A0A9W4T178</accession>
<evidence type="ECO:0000313" key="2">
    <source>
        <dbReference type="EMBL" id="CAI2186719.1"/>
    </source>
</evidence>
<protein>
    <submittedName>
        <fullName evidence="2">17966_t:CDS:1</fullName>
    </submittedName>
</protein>